<name>A0A6A4HWB2_9AGAR</name>
<gene>
    <name evidence="1" type="ORF">BT96DRAFT_990975</name>
</gene>
<sequence>MPFSSLYTFLPRYSTSSSTIFPILNAISKAVALYPNHGCLNASRLVDVRDAYRASFHNVFCAPGISGCVRGISIEARDLKTSVEIGEFLTLSGVGHRTLPISSFRHLPFRNLRFLSLDWLVLEHIESESSFGAFEDALVILPQLERLMLKSVDLDGDDGAVDDLFAALATHCTMLTMLCIESLQYSALVLSTESSRIEICRRIIDGWHLQRSYHTSMIAPIPLTSLYLSANIDSMVVENFVLAAGCLQTVFLERAFLLETHIYLLAPYDLRNVTHLSLKDVYPIAQDFSGPLPPFPSLKRLQVIAQSFQGIVHLLKLTCRIIAGTITYLRNRMAPDTKSDHWQGELDLHIEVPDDLWAVADDSSHLPLIDDAFDVLLSAPPLLHSITVNQESVEVLTRRFPKSMASGKLLNDRSDIWWDVSCW</sequence>
<dbReference type="Proteomes" id="UP000799118">
    <property type="component" value="Unassembled WGS sequence"/>
</dbReference>
<proteinExistence type="predicted"/>
<reference evidence="1" key="1">
    <citation type="journal article" date="2019" name="Environ. Microbiol.">
        <title>Fungal ecological strategies reflected in gene transcription - a case study of two litter decomposers.</title>
        <authorList>
            <person name="Barbi F."/>
            <person name="Kohler A."/>
            <person name="Barry K."/>
            <person name="Baskaran P."/>
            <person name="Daum C."/>
            <person name="Fauchery L."/>
            <person name="Ihrmark K."/>
            <person name="Kuo A."/>
            <person name="LaButti K."/>
            <person name="Lipzen A."/>
            <person name="Morin E."/>
            <person name="Grigoriev I.V."/>
            <person name="Henrissat B."/>
            <person name="Lindahl B."/>
            <person name="Martin F."/>
        </authorList>
    </citation>
    <scope>NUCLEOTIDE SEQUENCE</scope>
    <source>
        <strain evidence="1">JB14</strain>
    </source>
</reference>
<accession>A0A6A4HWB2</accession>
<dbReference type="EMBL" id="ML769432">
    <property type="protein sequence ID" value="KAE9402759.1"/>
    <property type="molecule type" value="Genomic_DNA"/>
</dbReference>
<organism evidence="1 2">
    <name type="scientific">Gymnopus androsaceus JB14</name>
    <dbReference type="NCBI Taxonomy" id="1447944"/>
    <lineage>
        <taxon>Eukaryota</taxon>
        <taxon>Fungi</taxon>
        <taxon>Dikarya</taxon>
        <taxon>Basidiomycota</taxon>
        <taxon>Agaricomycotina</taxon>
        <taxon>Agaricomycetes</taxon>
        <taxon>Agaricomycetidae</taxon>
        <taxon>Agaricales</taxon>
        <taxon>Marasmiineae</taxon>
        <taxon>Omphalotaceae</taxon>
        <taxon>Gymnopus</taxon>
    </lineage>
</organism>
<evidence type="ECO:0000313" key="2">
    <source>
        <dbReference type="Proteomes" id="UP000799118"/>
    </source>
</evidence>
<dbReference type="OrthoDB" id="3053757at2759"/>
<keyword evidence="2" id="KW-1185">Reference proteome</keyword>
<dbReference type="SUPFAM" id="SSF52047">
    <property type="entry name" value="RNI-like"/>
    <property type="match status" value="1"/>
</dbReference>
<evidence type="ECO:0000313" key="1">
    <source>
        <dbReference type="EMBL" id="KAE9402759.1"/>
    </source>
</evidence>
<dbReference type="AlphaFoldDB" id="A0A6A4HWB2"/>
<protein>
    <submittedName>
        <fullName evidence="1">Uncharacterized protein</fullName>
    </submittedName>
</protein>